<keyword evidence="4" id="KW-1185">Reference proteome</keyword>
<evidence type="ECO:0000313" key="4">
    <source>
        <dbReference type="Proteomes" id="UP000242525"/>
    </source>
</evidence>
<accession>A0A0J9X8U2</accession>
<feature type="compositionally biased region" description="Polar residues" evidence="1">
    <location>
        <begin position="249"/>
        <end position="265"/>
    </location>
</feature>
<feature type="domain" description="UBX" evidence="2">
    <location>
        <begin position="350"/>
        <end position="427"/>
    </location>
</feature>
<reference evidence="3" key="1">
    <citation type="submission" date="2014-03" db="EMBL/GenBank/DDBJ databases">
        <authorList>
            <person name="Casaregola S."/>
        </authorList>
    </citation>
    <scope>NUCLEOTIDE SEQUENCE [LARGE SCALE GENOMIC DNA]</scope>
    <source>
        <strain evidence="3">CLIB 918</strain>
    </source>
</reference>
<dbReference type="InterPro" id="IPR001012">
    <property type="entry name" value="UBX_dom"/>
</dbReference>
<gene>
    <name evidence="3" type="ORF">BN980_GECA06s00901g</name>
</gene>
<dbReference type="PROSITE" id="PS50033">
    <property type="entry name" value="UBX"/>
    <property type="match status" value="1"/>
</dbReference>
<feature type="compositionally biased region" description="Basic residues" evidence="1">
    <location>
        <begin position="510"/>
        <end position="522"/>
    </location>
</feature>
<dbReference type="Pfam" id="PF00789">
    <property type="entry name" value="UBX"/>
    <property type="match status" value="1"/>
</dbReference>
<dbReference type="GO" id="GO:0012506">
    <property type="term" value="C:vesicle membrane"/>
    <property type="evidence" value="ECO:0007669"/>
    <property type="project" value="TreeGrafter"/>
</dbReference>
<dbReference type="OrthoDB" id="440781at2759"/>
<dbReference type="Pfam" id="PF11470">
    <property type="entry name" value="TUG-UBL1"/>
    <property type="match status" value="1"/>
</dbReference>
<evidence type="ECO:0000259" key="2">
    <source>
        <dbReference type="PROSITE" id="PS50033"/>
    </source>
</evidence>
<dbReference type="GO" id="GO:0005634">
    <property type="term" value="C:nucleus"/>
    <property type="evidence" value="ECO:0007669"/>
    <property type="project" value="TreeGrafter"/>
</dbReference>
<dbReference type="STRING" id="1173061.A0A0J9X8U2"/>
<feature type="region of interest" description="Disordered" evidence="1">
    <location>
        <begin position="469"/>
        <end position="522"/>
    </location>
</feature>
<evidence type="ECO:0000256" key="1">
    <source>
        <dbReference type="SAM" id="MobiDB-lite"/>
    </source>
</evidence>
<dbReference type="InterPro" id="IPR021569">
    <property type="entry name" value="TUG-UBL1"/>
</dbReference>
<dbReference type="PANTHER" id="PTHR46467">
    <property type="entry name" value="TETHER CONTAINING UBX DOMAIN FOR GLUT4"/>
    <property type="match status" value="1"/>
</dbReference>
<feature type="region of interest" description="Disordered" evidence="1">
    <location>
        <begin position="205"/>
        <end position="265"/>
    </location>
</feature>
<organism evidence="3 4">
    <name type="scientific">Geotrichum candidum</name>
    <name type="common">Oospora lactis</name>
    <name type="synonym">Dipodascus geotrichum</name>
    <dbReference type="NCBI Taxonomy" id="1173061"/>
    <lineage>
        <taxon>Eukaryota</taxon>
        <taxon>Fungi</taxon>
        <taxon>Dikarya</taxon>
        <taxon>Ascomycota</taxon>
        <taxon>Saccharomycotina</taxon>
        <taxon>Dipodascomycetes</taxon>
        <taxon>Dipodascales</taxon>
        <taxon>Dipodascaceae</taxon>
        <taxon>Geotrichum</taxon>
    </lineage>
</organism>
<feature type="compositionally biased region" description="Low complexity" evidence="1">
    <location>
        <begin position="469"/>
        <end position="487"/>
    </location>
</feature>
<dbReference type="EMBL" id="CCBN010000006">
    <property type="protein sequence ID" value="CDO53871.1"/>
    <property type="molecule type" value="Genomic_DNA"/>
</dbReference>
<dbReference type="Proteomes" id="UP000242525">
    <property type="component" value="Unassembled WGS sequence"/>
</dbReference>
<evidence type="ECO:0000313" key="3">
    <source>
        <dbReference type="EMBL" id="CDO53871.1"/>
    </source>
</evidence>
<dbReference type="GO" id="GO:0005737">
    <property type="term" value="C:cytoplasm"/>
    <property type="evidence" value="ECO:0007669"/>
    <property type="project" value="TreeGrafter"/>
</dbReference>
<dbReference type="CDD" id="cd16105">
    <property type="entry name" value="Ubl_ASPSCR1_like"/>
    <property type="match status" value="1"/>
</dbReference>
<dbReference type="SUPFAM" id="SSF54236">
    <property type="entry name" value="Ubiquitin-like"/>
    <property type="match status" value="2"/>
</dbReference>
<sequence length="522" mass="57290">MVNQLIVSYTYRTAKIKCEPSTLLRDVRARACAVFALADPADFSLKHKASELDLSLPVRLTNLIQNAKLELVEATAQAKRRDTGPSEVVIRLRVEDLAPQFSDKLVASFPTASTTLWQVLAYFERVSGINFTKRVYTKSLNGSSGVLMFEIPIVQAFNRRFVKLEEFAGSLVDLGLSNKQETLRVRFEKTEMMFHDAIELQNKLFGGVSDTTETAPEETTPREITPRETAPQSTPAKEVVRESSPVLKQVNQSPEKSIEPTSTEINNDTATLQPADQAEPSSTVPPDRNIQVYLPSTAQRVIADDDDSAYVVSVAQIQRLHEQIQKVSAPKDSPLLTKALREKHAQEKQQQVSAIQIRIRLPDQTNLEAEFAPTETVAAVAAFVRSVLSSPDLPFNLFMSPPKIILTDTAAQLGHDLRLGRRTLLFLEWRYGAGYTAADFPATGILRPEYAQAAKAITEAPDVKLDTARAAAAESEATPAGASSATTERSKGSGGASWLTKGKGPLSAHQKSKLMKFIKTSK</sequence>
<protein>
    <submittedName>
        <fullName evidence="3">Similar to Saccharomyces cerevisiae YMR067C UBX4 UBX domain-containing protein that interacts with Cdc48p</fullName>
    </submittedName>
</protein>
<dbReference type="PANTHER" id="PTHR46467:SF1">
    <property type="entry name" value="TETHER CONTAINING UBX DOMAIN FOR GLUT4"/>
    <property type="match status" value="1"/>
</dbReference>
<name>A0A0J9X8U2_GEOCN</name>
<dbReference type="AlphaFoldDB" id="A0A0J9X8U2"/>
<dbReference type="Gene3D" id="3.10.20.90">
    <property type="entry name" value="Phosphatidylinositol 3-kinase Catalytic Subunit, Chain A, domain 1"/>
    <property type="match status" value="2"/>
</dbReference>
<proteinExistence type="predicted"/>
<comment type="caution">
    <text evidence="3">The sequence shown here is derived from an EMBL/GenBank/DDBJ whole genome shotgun (WGS) entry which is preliminary data.</text>
</comment>
<dbReference type="InterPro" id="IPR029071">
    <property type="entry name" value="Ubiquitin-like_domsf"/>
</dbReference>
<dbReference type="GO" id="GO:0006886">
    <property type="term" value="P:intracellular protein transport"/>
    <property type="evidence" value="ECO:0007669"/>
    <property type="project" value="TreeGrafter"/>
</dbReference>